<dbReference type="InterPro" id="IPR007110">
    <property type="entry name" value="Ig-like_dom"/>
</dbReference>
<keyword evidence="6" id="KW-1015">Disulfide bond</keyword>
<comment type="caution">
    <text evidence="10">The sequence shown here is derived from an EMBL/GenBank/DDBJ whole genome shotgun (WGS) entry which is preliminary data.</text>
</comment>
<dbReference type="InterPro" id="IPR013106">
    <property type="entry name" value="Ig_V-set"/>
</dbReference>
<dbReference type="OrthoDB" id="8825892at2759"/>
<dbReference type="InterPro" id="IPR036179">
    <property type="entry name" value="Ig-like_dom_sf"/>
</dbReference>
<dbReference type="InterPro" id="IPR013783">
    <property type="entry name" value="Ig-like_fold"/>
</dbReference>
<evidence type="ECO:0000313" key="11">
    <source>
        <dbReference type="Proteomes" id="UP000727407"/>
    </source>
</evidence>
<dbReference type="PROSITE" id="PS50835">
    <property type="entry name" value="IG_LIKE"/>
    <property type="match status" value="2"/>
</dbReference>
<dbReference type="AlphaFoldDB" id="A0A8J4UIV3"/>
<proteinExistence type="predicted"/>
<accession>A0A8J4UIV3</accession>
<dbReference type="Pfam" id="PF07686">
    <property type="entry name" value="V-set"/>
    <property type="match status" value="1"/>
</dbReference>
<dbReference type="GO" id="GO:0005886">
    <property type="term" value="C:plasma membrane"/>
    <property type="evidence" value="ECO:0007669"/>
    <property type="project" value="InterPro"/>
</dbReference>
<gene>
    <name evidence="10" type="ORF">DAT39_008899</name>
</gene>
<dbReference type="Pfam" id="PF13927">
    <property type="entry name" value="Ig_3"/>
    <property type="match status" value="1"/>
</dbReference>
<dbReference type="PANTHER" id="PTHR44969">
    <property type="entry name" value="CELL SURFACE A33 ANTIGEN"/>
    <property type="match status" value="1"/>
</dbReference>
<evidence type="ECO:0000256" key="8">
    <source>
        <dbReference type="SAM" id="Phobius"/>
    </source>
</evidence>
<dbReference type="SMART" id="SM00408">
    <property type="entry name" value="IGc2"/>
    <property type="match status" value="1"/>
</dbReference>
<feature type="domain" description="Ig-like" evidence="9">
    <location>
        <begin position="1"/>
        <end position="125"/>
    </location>
</feature>
<name>A0A8J4UIV3_CLAMG</name>
<reference evidence="10" key="1">
    <citation type="submission" date="2020-07" db="EMBL/GenBank/DDBJ databases">
        <title>Clarias magur genome sequencing, assembly and annotation.</title>
        <authorList>
            <person name="Kushwaha B."/>
            <person name="Kumar R."/>
            <person name="Das P."/>
            <person name="Joshi C.G."/>
            <person name="Kumar D."/>
            <person name="Nagpure N.S."/>
            <person name="Pandey M."/>
            <person name="Agarwal S."/>
            <person name="Srivastava S."/>
            <person name="Singh M."/>
            <person name="Sahoo L."/>
            <person name="Jayasankar P."/>
            <person name="Meher P.K."/>
            <person name="Koringa P.G."/>
            <person name="Iquebal M.A."/>
            <person name="Das S.P."/>
            <person name="Bit A."/>
            <person name="Patnaik S."/>
            <person name="Patel N."/>
            <person name="Shah T.M."/>
            <person name="Hinsu A."/>
            <person name="Jena J.K."/>
        </authorList>
    </citation>
    <scope>NUCLEOTIDE SEQUENCE</scope>
    <source>
        <strain evidence="10">CIFAMagur01</strain>
        <tissue evidence="10">Testis</tissue>
    </source>
</reference>
<evidence type="ECO:0000313" key="10">
    <source>
        <dbReference type="EMBL" id="KAF5901374.1"/>
    </source>
</evidence>
<organism evidence="10 11">
    <name type="scientific">Clarias magur</name>
    <name type="common">Asian catfish</name>
    <name type="synonym">Macropteronotus magur</name>
    <dbReference type="NCBI Taxonomy" id="1594786"/>
    <lineage>
        <taxon>Eukaryota</taxon>
        <taxon>Metazoa</taxon>
        <taxon>Chordata</taxon>
        <taxon>Craniata</taxon>
        <taxon>Vertebrata</taxon>
        <taxon>Euteleostomi</taxon>
        <taxon>Actinopterygii</taxon>
        <taxon>Neopterygii</taxon>
        <taxon>Teleostei</taxon>
        <taxon>Ostariophysi</taxon>
        <taxon>Siluriformes</taxon>
        <taxon>Clariidae</taxon>
        <taxon>Clarias</taxon>
    </lineage>
</organism>
<protein>
    <submittedName>
        <fullName evidence="10">Cell surface A33 antigen-like</fullName>
    </submittedName>
</protein>
<evidence type="ECO:0000256" key="3">
    <source>
        <dbReference type="ARBA" id="ARBA00022729"/>
    </source>
</evidence>
<keyword evidence="5 8" id="KW-0472">Membrane</keyword>
<dbReference type="Proteomes" id="UP000727407">
    <property type="component" value="Unassembled WGS sequence"/>
</dbReference>
<evidence type="ECO:0000256" key="5">
    <source>
        <dbReference type="ARBA" id="ARBA00023136"/>
    </source>
</evidence>
<dbReference type="FunFam" id="2.60.40.10:FF:000095">
    <property type="entry name" value="immunoglobulin superfamily member 11 isoform X1"/>
    <property type="match status" value="1"/>
</dbReference>
<dbReference type="InterPro" id="IPR003599">
    <property type="entry name" value="Ig_sub"/>
</dbReference>
<feature type="non-terminal residue" evidence="10">
    <location>
        <position position="266"/>
    </location>
</feature>
<feature type="non-terminal residue" evidence="10">
    <location>
        <position position="1"/>
    </location>
</feature>
<evidence type="ECO:0000256" key="4">
    <source>
        <dbReference type="ARBA" id="ARBA00022989"/>
    </source>
</evidence>
<keyword evidence="4 8" id="KW-1133">Transmembrane helix</keyword>
<keyword evidence="7" id="KW-0393">Immunoglobulin domain</keyword>
<feature type="transmembrane region" description="Helical" evidence="8">
    <location>
        <begin position="232"/>
        <end position="254"/>
    </location>
</feature>
<dbReference type="InterPro" id="IPR042474">
    <property type="entry name" value="A33"/>
</dbReference>
<dbReference type="SUPFAM" id="SSF48726">
    <property type="entry name" value="Immunoglobulin"/>
    <property type="match status" value="2"/>
</dbReference>
<evidence type="ECO:0000259" key="9">
    <source>
        <dbReference type="PROSITE" id="PS50835"/>
    </source>
</evidence>
<evidence type="ECO:0000256" key="2">
    <source>
        <dbReference type="ARBA" id="ARBA00022692"/>
    </source>
</evidence>
<evidence type="ECO:0000256" key="6">
    <source>
        <dbReference type="ARBA" id="ARBA00023157"/>
    </source>
</evidence>
<keyword evidence="2 8" id="KW-0812">Transmembrane</keyword>
<dbReference type="InterPro" id="IPR003598">
    <property type="entry name" value="Ig_sub2"/>
</dbReference>
<evidence type="ECO:0000256" key="1">
    <source>
        <dbReference type="ARBA" id="ARBA00004479"/>
    </source>
</evidence>
<keyword evidence="11" id="KW-1185">Reference proteome</keyword>
<dbReference type="SMART" id="SM00409">
    <property type="entry name" value="IG"/>
    <property type="match status" value="2"/>
</dbReference>
<keyword evidence="3" id="KW-0732">Signal</keyword>
<sequence length="266" mass="28688">IRLTSSLNVDIPQPTYEFARGDTSVIPCNFKPQNANNPSVIITWTAHPDNPDDGDIIIETCYYNAGSVQEDVSDAYIGRASVQANIPLGQAPLTLKSLTSQDSRVYQCDVKIPGDKQGKLSDTTTLVVLVAPSKPNCAIQGTAEFYQNINLTCRSDEGMPPPTYKWQSYDVGNNARPNPAKSTDVNGVLSLYNISQDTSGYYICTSTNKIRSATCNLTLSVMPPSMKIGSTAGIIGGCAAAVLLLIVVIICCCCRKKKNSEEYEEG</sequence>
<dbReference type="Gene3D" id="2.60.40.10">
    <property type="entry name" value="Immunoglobulins"/>
    <property type="match status" value="2"/>
</dbReference>
<comment type="subcellular location">
    <subcellularLocation>
        <location evidence="1">Membrane</location>
        <topology evidence="1">Single-pass type I membrane protein</topology>
    </subcellularLocation>
</comment>
<dbReference type="EMBL" id="QNUK01000114">
    <property type="protein sequence ID" value="KAF5901374.1"/>
    <property type="molecule type" value="Genomic_DNA"/>
</dbReference>
<dbReference type="PANTHER" id="PTHR44969:SF1">
    <property type="entry name" value="CELL SURFACE A33 ANTIGEN"/>
    <property type="match status" value="1"/>
</dbReference>
<evidence type="ECO:0000256" key="7">
    <source>
        <dbReference type="ARBA" id="ARBA00023319"/>
    </source>
</evidence>
<feature type="domain" description="Ig-like" evidence="9">
    <location>
        <begin position="135"/>
        <end position="220"/>
    </location>
</feature>